<sequence>MTMISMELIRNPTELELGVQGFNATSQTSSNMSNMQVSVPQSGAVAAANREEESECVEETTLTEVHKDDGVSKMHQKTATFEGQENTSIVEQNRKQQIEATKSDMRQETTTISANKQFYRKLFLLWTLVLRERLLEQQENDTSRPSQGLSQNPSPASFYKPLPLEPIKPLEPLKPFEPMKPFEPPKPFEPLKPFDAPKSFELTKQVSDTVNKEPIALEIESIYSDALAKIGSIGLPKSSLTQSEEPIISKGAEENAVDTPIVENKSVAIVNKEPTPPPTAPVDKSPTTVPTDSNNNQESSKWLPAGYVPAEPLSPLKLSDLQPPLSSYEPPPVPQITLTSDSHSDIPKLLNGNVPNKAEITEGDIKNTLKEIISDLDSYAEKDNDLKQQTNSFLPPLDQNILAQNHSYTKPLHQVPEKPHHTWTPRLPSSCLPSKPPKPRPLSVPPNAFSDLYSTQIIQEVSQNFGDSRKPRLWRRAVLILIILSEMLVPVFAGRRRSVVNCVSPLSTFHIKCPIANNNRASRKLSY</sequence>
<dbReference type="Proteomes" id="UP000625711">
    <property type="component" value="Unassembled WGS sequence"/>
</dbReference>
<organism evidence="2 3">
    <name type="scientific">Rhynchophorus ferrugineus</name>
    <name type="common">Red palm weevil</name>
    <name type="synonym">Curculio ferrugineus</name>
    <dbReference type="NCBI Taxonomy" id="354439"/>
    <lineage>
        <taxon>Eukaryota</taxon>
        <taxon>Metazoa</taxon>
        <taxon>Ecdysozoa</taxon>
        <taxon>Arthropoda</taxon>
        <taxon>Hexapoda</taxon>
        <taxon>Insecta</taxon>
        <taxon>Pterygota</taxon>
        <taxon>Neoptera</taxon>
        <taxon>Endopterygota</taxon>
        <taxon>Coleoptera</taxon>
        <taxon>Polyphaga</taxon>
        <taxon>Cucujiformia</taxon>
        <taxon>Curculionidae</taxon>
        <taxon>Dryophthorinae</taxon>
        <taxon>Rhynchophorus</taxon>
    </lineage>
</organism>
<feature type="region of interest" description="Disordered" evidence="1">
    <location>
        <begin position="415"/>
        <end position="441"/>
    </location>
</feature>
<gene>
    <name evidence="2" type="ORF">GWI33_001584</name>
</gene>
<feature type="compositionally biased region" description="Polar residues" evidence="1">
    <location>
        <begin position="143"/>
        <end position="155"/>
    </location>
</feature>
<evidence type="ECO:0000313" key="3">
    <source>
        <dbReference type="Proteomes" id="UP000625711"/>
    </source>
</evidence>
<dbReference type="AlphaFoldDB" id="A0A834ISJ4"/>
<accession>A0A834ISJ4</accession>
<feature type="region of interest" description="Disordered" evidence="1">
    <location>
        <begin position="138"/>
        <end position="164"/>
    </location>
</feature>
<keyword evidence="3" id="KW-1185">Reference proteome</keyword>
<reference evidence="2" key="1">
    <citation type="submission" date="2020-08" db="EMBL/GenBank/DDBJ databases">
        <title>Genome sequencing and assembly of the red palm weevil Rhynchophorus ferrugineus.</title>
        <authorList>
            <person name="Dias G.B."/>
            <person name="Bergman C.M."/>
            <person name="Manee M."/>
        </authorList>
    </citation>
    <scope>NUCLEOTIDE SEQUENCE</scope>
    <source>
        <strain evidence="2">AA-2017</strain>
        <tissue evidence="2">Whole larva</tissue>
    </source>
</reference>
<evidence type="ECO:0000313" key="2">
    <source>
        <dbReference type="EMBL" id="KAF7283028.1"/>
    </source>
</evidence>
<dbReference type="OrthoDB" id="6783673at2759"/>
<name>A0A834ISJ4_RHYFE</name>
<protein>
    <submittedName>
        <fullName evidence="2">Uncharacterized protein</fullName>
    </submittedName>
</protein>
<feature type="region of interest" description="Disordered" evidence="1">
    <location>
        <begin position="267"/>
        <end position="306"/>
    </location>
</feature>
<evidence type="ECO:0000256" key="1">
    <source>
        <dbReference type="SAM" id="MobiDB-lite"/>
    </source>
</evidence>
<proteinExistence type="predicted"/>
<comment type="caution">
    <text evidence="2">The sequence shown here is derived from an EMBL/GenBank/DDBJ whole genome shotgun (WGS) entry which is preliminary data.</text>
</comment>
<dbReference type="EMBL" id="JAACXV010000145">
    <property type="protein sequence ID" value="KAF7283028.1"/>
    <property type="molecule type" value="Genomic_DNA"/>
</dbReference>
<feature type="compositionally biased region" description="Polar residues" evidence="1">
    <location>
        <begin position="285"/>
        <end position="300"/>
    </location>
</feature>